<dbReference type="Proteomes" id="UP000789759">
    <property type="component" value="Unassembled WGS sequence"/>
</dbReference>
<feature type="non-terminal residue" evidence="2">
    <location>
        <position position="120"/>
    </location>
</feature>
<accession>A0A9N9KFS6</accession>
<keyword evidence="3" id="KW-1185">Reference proteome</keyword>
<feature type="region of interest" description="Disordered" evidence="1">
    <location>
        <begin position="1"/>
        <end position="23"/>
    </location>
</feature>
<evidence type="ECO:0000313" key="2">
    <source>
        <dbReference type="EMBL" id="CAG8828561.1"/>
    </source>
</evidence>
<dbReference type="EMBL" id="CAJVQA010060766">
    <property type="protein sequence ID" value="CAG8828561.1"/>
    <property type="molecule type" value="Genomic_DNA"/>
</dbReference>
<proteinExistence type="predicted"/>
<protein>
    <submittedName>
        <fullName evidence="2">5644_t:CDS:1</fullName>
    </submittedName>
</protein>
<organism evidence="2 3">
    <name type="scientific">Cetraspora pellucida</name>
    <dbReference type="NCBI Taxonomy" id="1433469"/>
    <lineage>
        <taxon>Eukaryota</taxon>
        <taxon>Fungi</taxon>
        <taxon>Fungi incertae sedis</taxon>
        <taxon>Mucoromycota</taxon>
        <taxon>Glomeromycotina</taxon>
        <taxon>Glomeromycetes</taxon>
        <taxon>Diversisporales</taxon>
        <taxon>Gigasporaceae</taxon>
        <taxon>Cetraspora</taxon>
    </lineage>
</organism>
<comment type="caution">
    <text evidence="2">The sequence shown here is derived from an EMBL/GenBank/DDBJ whole genome shotgun (WGS) entry which is preliminary data.</text>
</comment>
<gene>
    <name evidence="2" type="ORF">CPELLU_LOCUS20412</name>
</gene>
<evidence type="ECO:0000256" key="1">
    <source>
        <dbReference type="SAM" id="MobiDB-lite"/>
    </source>
</evidence>
<reference evidence="2" key="1">
    <citation type="submission" date="2021-06" db="EMBL/GenBank/DDBJ databases">
        <authorList>
            <person name="Kallberg Y."/>
            <person name="Tangrot J."/>
            <person name="Rosling A."/>
        </authorList>
    </citation>
    <scope>NUCLEOTIDE SEQUENCE</scope>
    <source>
        <strain evidence="2">FL966</strain>
    </source>
</reference>
<sequence>MSNNASSSKNKDSDIASDSSNDGDLETQKIILYDKIAEIRNSIENKKNINLDETLKILKQVSDLMITDYNRAYKTQNEMINALKLINLNLICKVQYYKACLCKELLQLIREWFNELLDLL</sequence>
<name>A0A9N9KFS6_9GLOM</name>
<dbReference type="AlphaFoldDB" id="A0A9N9KFS6"/>
<evidence type="ECO:0000313" key="3">
    <source>
        <dbReference type="Proteomes" id="UP000789759"/>
    </source>
</evidence>